<dbReference type="NCBIfam" id="TIGR00787">
    <property type="entry name" value="dctP"/>
    <property type="match status" value="1"/>
</dbReference>
<dbReference type="NCBIfam" id="NF037995">
    <property type="entry name" value="TRAP_S1"/>
    <property type="match status" value="1"/>
</dbReference>
<evidence type="ECO:0000256" key="2">
    <source>
        <dbReference type="ARBA" id="ARBA00022448"/>
    </source>
</evidence>
<dbReference type="InterPro" id="IPR038404">
    <property type="entry name" value="TRAP_DctP_sf"/>
</dbReference>
<keyword evidence="3" id="KW-0732">Signal</keyword>
<protein>
    <submittedName>
        <fullName evidence="4">Tripartite ATP-independent transporter solute receptor, DctP family</fullName>
    </submittedName>
</protein>
<keyword evidence="5" id="KW-1185">Reference proteome</keyword>
<dbReference type="PANTHER" id="PTHR33376">
    <property type="match status" value="1"/>
</dbReference>
<dbReference type="PANTHER" id="PTHR33376:SF7">
    <property type="entry name" value="C4-DICARBOXYLATE-BINDING PROTEIN DCTB"/>
    <property type="match status" value="1"/>
</dbReference>
<dbReference type="EMBL" id="FQUH01000005">
    <property type="protein sequence ID" value="SHF08503.1"/>
    <property type="molecule type" value="Genomic_DNA"/>
</dbReference>
<comment type="similarity">
    <text evidence="1">Belongs to the bacterial solute-binding protein 7 family.</text>
</comment>
<evidence type="ECO:0000256" key="1">
    <source>
        <dbReference type="ARBA" id="ARBA00009023"/>
    </source>
</evidence>
<evidence type="ECO:0000313" key="4">
    <source>
        <dbReference type="EMBL" id="SHF08503.1"/>
    </source>
</evidence>
<evidence type="ECO:0000313" key="5">
    <source>
        <dbReference type="Proteomes" id="UP000184159"/>
    </source>
</evidence>
<dbReference type="PIRSF" id="PIRSF006470">
    <property type="entry name" value="DctB"/>
    <property type="match status" value="1"/>
</dbReference>
<dbReference type="Pfam" id="PF03480">
    <property type="entry name" value="DctP"/>
    <property type="match status" value="1"/>
</dbReference>
<dbReference type="AlphaFoldDB" id="A0A1M4YS08"/>
<gene>
    <name evidence="4" type="ORF">SAMN02745781_01419</name>
</gene>
<name>A0A1M4YS08_VIBGA</name>
<dbReference type="InterPro" id="IPR018389">
    <property type="entry name" value="DctP_fam"/>
</dbReference>
<dbReference type="GO" id="GO:0030288">
    <property type="term" value="C:outer membrane-bounded periplasmic space"/>
    <property type="evidence" value="ECO:0007669"/>
    <property type="project" value="InterPro"/>
</dbReference>
<organism evidence="4 5">
    <name type="scientific">Vibrio gazogenes DSM 21264 = NBRC 103151</name>
    <dbReference type="NCBI Taxonomy" id="1123492"/>
    <lineage>
        <taxon>Bacteria</taxon>
        <taxon>Pseudomonadati</taxon>
        <taxon>Pseudomonadota</taxon>
        <taxon>Gammaproteobacteria</taxon>
        <taxon>Vibrionales</taxon>
        <taxon>Vibrionaceae</taxon>
        <taxon>Vibrio</taxon>
    </lineage>
</organism>
<dbReference type="Gene3D" id="3.40.190.170">
    <property type="entry name" value="Bacterial extracellular solute-binding protein, family 7"/>
    <property type="match status" value="1"/>
</dbReference>
<dbReference type="InterPro" id="IPR004682">
    <property type="entry name" value="TRAP_DctP"/>
</dbReference>
<evidence type="ECO:0000256" key="3">
    <source>
        <dbReference type="ARBA" id="ARBA00022729"/>
    </source>
</evidence>
<keyword evidence="2" id="KW-0813">Transport</keyword>
<reference evidence="5" key="1">
    <citation type="submission" date="2016-11" db="EMBL/GenBank/DDBJ databases">
        <authorList>
            <person name="Varghese N."/>
            <person name="Submissions S."/>
        </authorList>
    </citation>
    <scope>NUCLEOTIDE SEQUENCE [LARGE SCALE GENOMIC DNA]</scope>
    <source>
        <strain evidence="5">DSM 21264</strain>
    </source>
</reference>
<accession>A0A1M4YS08</accession>
<sequence length="330" mass="37658">MKNIIISLALVFLLSFLMISKDSKVYSASKHGVINLRMSQVSSEMGAIGKTMEKFSQLISERTHGRYKINLFHNGQLGGERDAIENIQMGTLDLTVVNQAVLANFVKEFSVLDIPYLFSGYEHADRIFLGDVGQHFMSQLDHVGLKAIGIWESGFRNLTNSVRPINQLSDVKKLRIRTMENQTHQKFWRYIDADPVPMAWSEAYTAMQQGAIDGQENPILVIDTNNVGQVNKYLAITEHAYSTVFVIMNPALWHVLSDEDKKIFTDTMSEMNIYERQLNRSLEIKSLENLKQQGVVVTHPDKQEFIDNSKGFRDSYREEYGSMLDKIKHG</sequence>
<proteinExistence type="inferred from homology"/>
<keyword evidence="4" id="KW-0675">Receptor</keyword>
<dbReference type="GO" id="GO:0055085">
    <property type="term" value="P:transmembrane transport"/>
    <property type="evidence" value="ECO:0007669"/>
    <property type="project" value="InterPro"/>
</dbReference>
<dbReference type="Proteomes" id="UP000184159">
    <property type="component" value="Unassembled WGS sequence"/>
</dbReference>